<reference evidence="1" key="1">
    <citation type="submission" date="2023-10" db="EMBL/GenBank/DDBJ databases">
        <authorList>
            <person name="Domelevo Entfellner J.-B."/>
        </authorList>
    </citation>
    <scope>NUCLEOTIDE SEQUENCE</scope>
</reference>
<dbReference type="Gramene" id="rna-AYBTSS11_LOCUS9246">
    <property type="protein sequence ID" value="CAJ1939632.1"/>
    <property type="gene ID" value="gene-AYBTSS11_LOCUS9246"/>
</dbReference>
<dbReference type="Proteomes" id="UP001189624">
    <property type="component" value="Chromosome 3"/>
</dbReference>
<accession>A0AA86SFX4</accession>
<gene>
    <name evidence="1" type="ORF">AYBTSS11_LOCUS9246</name>
</gene>
<keyword evidence="2" id="KW-1185">Reference proteome</keyword>
<evidence type="ECO:0000313" key="1">
    <source>
        <dbReference type="EMBL" id="CAJ1939632.1"/>
    </source>
</evidence>
<dbReference type="EMBL" id="OY731400">
    <property type="protein sequence ID" value="CAJ1939632.1"/>
    <property type="molecule type" value="Genomic_DNA"/>
</dbReference>
<dbReference type="AlphaFoldDB" id="A0AA86SFX4"/>
<evidence type="ECO:0000313" key="2">
    <source>
        <dbReference type="Proteomes" id="UP001189624"/>
    </source>
</evidence>
<proteinExistence type="predicted"/>
<organism evidence="1 2">
    <name type="scientific">Sphenostylis stenocarpa</name>
    <dbReference type="NCBI Taxonomy" id="92480"/>
    <lineage>
        <taxon>Eukaryota</taxon>
        <taxon>Viridiplantae</taxon>
        <taxon>Streptophyta</taxon>
        <taxon>Embryophyta</taxon>
        <taxon>Tracheophyta</taxon>
        <taxon>Spermatophyta</taxon>
        <taxon>Magnoliopsida</taxon>
        <taxon>eudicotyledons</taxon>
        <taxon>Gunneridae</taxon>
        <taxon>Pentapetalae</taxon>
        <taxon>rosids</taxon>
        <taxon>fabids</taxon>
        <taxon>Fabales</taxon>
        <taxon>Fabaceae</taxon>
        <taxon>Papilionoideae</taxon>
        <taxon>50 kb inversion clade</taxon>
        <taxon>NPAAA clade</taxon>
        <taxon>indigoferoid/millettioid clade</taxon>
        <taxon>Phaseoleae</taxon>
        <taxon>Sphenostylis</taxon>
    </lineage>
</organism>
<name>A0AA86SFX4_9FABA</name>
<sequence>MQQFCLVGRERESENFLLVGKRTIKVGKEGLRMETDFEKRWTKEQLDFNNSDTVKGFHVEAVKEGEDLDMYGLVPFVKR</sequence>
<protein>
    <submittedName>
        <fullName evidence="1">Uncharacterized protein</fullName>
    </submittedName>
</protein>